<comment type="similarity">
    <text evidence="8">Belongs to the protein kinase superfamily. Ser/Thr protein kinase family. CDC5/Polo subfamily.</text>
</comment>
<dbReference type="PROSITE" id="PS00107">
    <property type="entry name" value="PROTEIN_KINASE_ATP"/>
    <property type="match status" value="1"/>
</dbReference>
<dbReference type="PANTHER" id="PTHR24345">
    <property type="entry name" value="SERINE/THREONINE-PROTEIN KINASE PLK"/>
    <property type="match status" value="1"/>
</dbReference>
<protein>
    <recommendedName>
        <fullName evidence="8">Serine/threonine-protein kinase PLK</fullName>
        <ecNumber evidence="8">2.7.11.21</ecNumber>
    </recommendedName>
    <alternativeName>
        <fullName evidence="8">Polo-like kinase</fullName>
    </alternativeName>
</protein>
<evidence type="ECO:0000256" key="5">
    <source>
        <dbReference type="ARBA" id="ARBA00022777"/>
    </source>
</evidence>
<evidence type="ECO:0000313" key="12">
    <source>
        <dbReference type="Proteomes" id="UP000688137"/>
    </source>
</evidence>
<sequence>MEEQPQIENTIIEERYKKADGETAYRRYQKGKVLGKGGFAKCYEVTSIESKKVLAAKIIAKSTLKKGRTKAKLITEIKLHKSLHHQNIVQFEDVFEDNENVYILLELCQNQTLNELLKRRRRITQIEVQCYLKQLIGALKYIHSHRILHRDLKLGNLFINEKMELKLGDFGLATKLDYDGQRRHTICGTPNYIAPEILDERMGHSYQADIWSVGVIIYTLLIGKPPFETSDVKTTYNKISQCQFNFPDHIQISENAKNLISRILVLDPSKRLTLDDILSHPFMTSNPIPKTTHISQLLSPPTAAWLSQYSQAAMFSSQAIMFNSKQLQPELVQVKTTSQIPKMNDIFSTQLKMSQAQRIKTLTEGINYLKENQQTQQKQSLNLENNTQQQFSKENSGLYVIKCCDYQSKYGIGYVLSNNNCGVLFNDQTKIIKCNKLQFNYIDKFNLQQNYEFDNYPSDLIKKVTLLQKFTLYLGIDENTTNSEVSQVFVDKFLKTRNALLLKLTNDVIQANFIDKTVIVILQNQNIIFVNEKGEKFSYTQEQIKDKDKIQRRYNYVQQLRSGCQ</sequence>
<feature type="domain" description="POLO box" evidence="10">
    <location>
        <begin position="399"/>
        <end position="476"/>
    </location>
</feature>
<dbReference type="EMBL" id="CAJJDM010000106">
    <property type="protein sequence ID" value="CAD8097148.1"/>
    <property type="molecule type" value="Genomic_DNA"/>
</dbReference>
<dbReference type="GO" id="GO:0005634">
    <property type="term" value="C:nucleus"/>
    <property type="evidence" value="ECO:0007669"/>
    <property type="project" value="TreeGrafter"/>
</dbReference>
<comment type="catalytic activity">
    <reaction evidence="8">
        <text>L-threonyl-[protein] + ATP = O-phospho-L-threonyl-[protein] + ADP + H(+)</text>
        <dbReference type="Rhea" id="RHEA:46608"/>
        <dbReference type="Rhea" id="RHEA-COMP:11060"/>
        <dbReference type="Rhea" id="RHEA-COMP:11605"/>
        <dbReference type="ChEBI" id="CHEBI:15378"/>
        <dbReference type="ChEBI" id="CHEBI:30013"/>
        <dbReference type="ChEBI" id="CHEBI:30616"/>
        <dbReference type="ChEBI" id="CHEBI:61977"/>
        <dbReference type="ChEBI" id="CHEBI:456216"/>
        <dbReference type="EC" id="2.7.11.21"/>
    </reaction>
</comment>
<dbReference type="PROSITE" id="PS50011">
    <property type="entry name" value="PROTEIN_KINASE_DOM"/>
    <property type="match status" value="1"/>
</dbReference>
<dbReference type="InterPro" id="IPR008271">
    <property type="entry name" value="Ser/Thr_kinase_AS"/>
</dbReference>
<proteinExistence type="inferred from homology"/>
<keyword evidence="1 8" id="KW-0723">Serine/threonine-protein kinase</keyword>
<dbReference type="OMA" id="GVIQANF"/>
<comment type="caution">
    <text evidence="11">The sequence shown here is derived from an EMBL/GenBank/DDBJ whole genome shotgun (WGS) entry which is preliminary data.</text>
</comment>
<keyword evidence="6 7" id="KW-0067">ATP-binding</keyword>
<evidence type="ECO:0000256" key="6">
    <source>
        <dbReference type="ARBA" id="ARBA00022840"/>
    </source>
</evidence>
<reference evidence="11" key="1">
    <citation type="submission" date="2021-01" db="EMBL/GenBank/DDBJ databases">
        <authorList>
            <consortium name="Genoscope - CEA"/>
            <person name="William W."/>
        </authorList>
    </citation>
    <scope>NUCLEOTIDE SEQUENCE</scope>
</reference>
<feature type="domain" description="POLO box" evidence="10">
    <location>
        <begin position="484"/>
        <end position="565"/>
    </location>
</feature>
<dbReference type="GO" id="GO:0005524">
    <property type="term" value="F:ATP binding"/>
    <property type="evidence" value="ECO:0007669"/>
    <property type="project" value="UniProtKB-UniRule"/>
</dbReference>
<evidence type="ECO:0000259" key="9">
    <source>
        <dbReference type="PROSITE" id="PS50011"/>
    </source>
</evidence>
<evidence type="ECO:0000256" key="1">
    <source>
        <dbReference type="ARBA" id="ARBA00022527"/>
    </source>
</evidence>
<organism evidence="11 12">
    <name type="scientific">Paramecium primaurelia</name>
    <dbReference type="NCBI Taxonomy" id="5886"/>
    <lineage>
        <taxon>Eukaryota</taxon>
        <taxon>Sar</taxon>
        <taxon>Alveolata</taxon>
        <taxon>Ciliophora</taxon>
        <taxon>Intramacronucleata</taxon>
        <taxon>Oligohymenophorea</taxon>
        <taxon>Peniculida</taxon>
        <taxon>Parameciidae</taxon>
        <taxon>Paramecium</taxon>
    </lineage>
</organism>
<dbReference type="Proteomes" id="UP000688137">
    <property type="component" value="Unassembled WGS sequence"/>
</dbReference>
<evidence type="ECO:0000256" key="2">
    <source>
        <dbReference type="ARBA" id="ARBA00022679"/>
    </source>
</evidence>
<dbReference type="FunFam" id="3.30.1120.30:FF:000021">
    <property type="entry name" value="Serine/threonine-protein kinase PLK"/>
    <property type="match status" value="1"/>
</dbReference>
<evidence type="ECO:0000256" key="3">
    <source>
        <dbReference type="ARBA" id="ARBA00022737"/>
    </source>
</evidence>
<keyword evidence="12" id="KW-1185">Reference proteome</keyword>
<name>A0A8S1NWQ3_PARPR</name>
<evidence type="ECO:0000259" key="10">
    <source>
        <dbReference type="PROSITE" id="PS50078"/>
    </source>
</evidence>
<dbReference type="PROSITE" id="PS50078">
    <property type="entry name" value="POLO_BOX"/>
    <property type="match status" value="2"/>
</dbReference>
<dbReference type="FunFam" id="1.10.510.10:FF:001048">
    <property type="entry name" value="Serine/threonine-protein kinase PLK"/>
    <property type="match status" value="1"/>
</dbReference>
<gene>
    <name evidence="11" type="ORF">PPRIM_AZ9-3.1.T1030080</name>
</gene>
<keyword evidence="5 8" id="KW-0418">Kinase</keyword>
<dbReference type="InterPro" id="IPR000959">
    <property type="entry name" value="POLO_box_dom"/>
</dbReference>
<keyword evidence="4 7" id="KW-0547">Nucleotide-binding</keyword>
<dbReference type="CDD" id="cd13118">
    <property type="entry name" value="POLO_box_1"/>
    <property type="match status" value="1"/>
</dbReference>
<dbReference type="PANTHER" id="PTHR24345:SF0">
    <property type="entry name" value="CELL CYCLE SERINE_THREONINE-PROTEIN KINASE CDC5_MSD2"/>
    <property type="match status" value="1"/>
</dbReference>
<feature type="binding site" evidence="7">
    <location>
        <position position="61"/>
    </location>
    <ligand>
        <name>ATP</name>
        <dbReference type="ChEBI" id="CHEBI:30616"/>
    </ligand>
</feature>
<keyword evidence="3" id="KW-0677">Repeat</keyword>
<dbReference type="FunFam" id="3.30.200.20:FF:000091">
    <property type="entry name" value="Serine/threonine-protein kinase PLK"/>
    <property type="match status" value="1"/>
</dbReference>
<accession>A0A8S1NWQ3</accession>
<dbReference type="SMART" id="SM00220">
    <property type="entry name" value="S_TKc"/>
    <property type="match status" value="1"/>
</dbReference>
<keyword evidence="2 8" id="KW-0808">Transferase</keyword>
<dbReference type="Pfam" id="PF00069">
    <property type="entry name" value="Pkinase"/>
    <property type="match status" value="1"/>
</dbReference>
<feature type="domain" description="Protein kinase" evidence="9">
    <location>
        <begin position="28"/>
        <end position="283"/>
    </location>
</feature>
<dbReference type="Pfam" id="PF00659">
    <property type="entry name" value="POLO_box"/>
    <property type="match status" value="2"/>
</dbReference>
<evidence type="ECO:0000256" key="4">
    <source>
        <dbReference type="ARBA" id="ARBA00022741"/>
    </source>
</evidence>
<dbReference type="GO" id="GO:0004674">
    <property type="term" value="F:protein serine/threonine kinase activity"/>
    <property type="evidence" value="ECO:0007669"/>
    <property type="project" value="UniProtKB-KW"/>
</dbReference>
<dbReference type="EC" id="2.7.11.21" evidence="8"/>
<dbReference type="InterPro" id="IPR033701">
    <property type="entry name" value="POLO_box_1"/>
</dbReference>
<evidence type="ECO:0000313" key="11">
    <source>
        <dbReference type="EMBL" id="CAD8097148.1"/>
    </source>
</evidence>
<dbReference type="CDD" id="cd14099">
    <property type="entry name" value="STKc_PLK"/>
    <property type="match status" value="1"/>
</dbReference>
<dbReference type="AlphaFoldDB" id="A0A8S1NWQ3"/>
<evidence type="ECO:0000256" key="8">
    <source>
        <dbReference type="RuleBase" id="RU361162"/>
    </source>
</evidence>
<dbReference type="InterPro" id="IPR017441">
    <property type="entry name" value="Protein_kinase_ATP_BS"/>
</dbReference>
<dbReference type="PROSITE" id="PS00108">
    <property type="entry name" value="PROTEIN_KINASE_ST"/>
    <property type="match status" value="1"/>
</dbReference>
<evidence type="ECO:0000256" key="7">
    <source>
        <dbReference type="PROSITE-ProRule" id="PRU10141"/>
    </source>
</evidence>
<dbReference type="InterPro" id="IPR000719">
    <property type="entry name" value="Prot_kinase_dom"/>
</dbReference>